<evidence type="ECO:0000256" key="1">
    <source>
        <dbReference type="ARBA" id="ARBA00010641"/>
    </source>
</evidence>
<comment type="similarity">
    <text evidence="1">Belongs to the sigma-70 factor family. ECF subfamily.</text>
</comment>
<evidence type="ECO:0000256" key="2">
    <source>
        <dbReference type="ARBA" id="ARBA00023015"/>
    </source>
</evidence>
<dbReference type="GO" id="GO:0003677">
    <property type="term" value="F:DNA binding"/>
    <property type="evidence" value="ECO:0007669"/>
    <property type="project" value="InterPro"/>
</dbReference>
<keyword evidence="3" id="KW-0731">Sigma factor</keyword>
<feature type="domain" description="RNA polymerase sigma factor 70 region 4 type 2" evidence="6">
    <location>
        <begin position="109"/>
        <end position="157"/>
    </location>
</feature>
<dbReference type="NCBIfam" id="TIGR02937">
    <property type="entry name" value="sigma70-ECF"/>
    <property type="match status" value="1"/>
</dbReference>
<keyword evidence="8" id="KW-1185">Reference proteome</keyword>
<dbReference type="Proteomes" id="UP000646365">
    <property type="component" value="Unassembled WGS sequence"/>
</dbReference>
<dbReference type="GO" id="GO:0016987">
    <property type="term" value="F:sigma factor activity"/>
    <property type="evidence" value="ECO:0007669"/>
    <property type="project" value="UniProtKB-KW"/>
</dbReference>
<reference evidence="7" key="2">
    <citation type="submission" date="2020-09" db="EMBL/GenBank/DDBJ databases">
        <authorList>
            <person name="Sun Q."/>
            <person name="Zhou Y."/>
        </authorList>
    </citation>
    <scope>NUCLEOTIDE SEQUENCE</scope>
    <source>
        <strain evidence="7">CGMCC 1.15725</strain>
    </source>
</reference>
<dbReference type="InterPro" id="IPR039425">
    <property type="entry name" value="RNA_pol_sigma-70-like"/>
</dbReference>
<dbReference type="InterPro" id="IPR013249">
    <property type="entry name" value="RNA_pol_sigma70_r4_t2"/>
</dbReference>
<evidence type="ECO:0000256" key="4">
    <source>
        <dbReference type="ARBA" id="ARBA00023163"/>
    </source>
</evidence>
<dbReference type="InterPro" id="IPR013325">
    <property type="entry name" value="RNA_pol_sigma_r2"/>
</dbReference>
<gene>
    <name evidence="7" type="ORF">GCM10011611_58300</name>
</gene>
<dbReference type="InterPro" id="IPR014284">
    <property type="entry name" value="RNA_pol_sigma-70_dom"/>
</dbReference>
<dbReference type="RefSeq" id="WP_189051709.1">
    <property type="nucleotide sequence ID" value="NZ_BMJQ01000020.1"/>
</dbReference>
<evidence type="ECO:0000313" key="7">
    <source>
        <dbReference type="EMBL" id="GGF44217.1"/>
    </source>
</evidence>
<reference evidence="7" key="1">
    <citation type="journal article" date="2014" name="Int. J. Syst. Evol. Microbiol.">
        <title>Complete genome sequence of Corynebacterium casei LMG S-19264T (=DSM 44701T), isolated from a smear-ripened cheese.</title>
        <authorList>
            <consortium name="US DOE Joint Genome Institute (JGI-PGF)"/>
            <person name="Walter F."/>
            <person name="Albersmeier A."/>
            <person name="Kalinowski J."/>
            <person name="Ruckert C."/>
        </authorList>
    </citation>
    <scope>NUCLEOTIDE SEQUENCE</scope>
    <source>
        <strain evidence="7">CGMCC 1.15725</strain>
    </source>
</reference>
<evidence type="ECO:0000259" key="5">
    <source>
        <dbReference type="Pfam" id="PF04542"/>
    </source>
</evidence>
<dbReference type="SUPFAM" id="SSF88946">
    <property type="entry name" value="Sigma2 domain of RNA polymerase sigma factors"/>
    <property type="match status" value="1"/>
</dbReference>
<dbReference type="EMBL" id="BMJQ01000020">
    <property type="protein sequence ID" value="GGF44217.1"/>
    <property type="molecule type" value="Genomic_DNA"/>
</dbReference>
<evidence type="ECO:0008006" key="9">
    <source>
        <dbReference type="Google" id="ProtNLM"/>
    </source>
</evidence>
<feature type="domain" description="RNA polymerase sigma-70 region 2" evidence="5">
    <location>
        <begin position="19"/>
        <end position="79"/>
    </location>
</feature>
<dbReference type="InterPro" id="IPR013324">
    <property type="entry name" value="RNA_pol_sigma_r3/r4-like"/>
</dbReference>
<dbReference type="InterPro" id="IPR036388">
    <property type="entry name" value="WH-like_DNA-bd_sf"/>
</dbReference>
<dbReference type="Pfam" id="PF04542">
    <property type="entry name" value="Sigma70_r2"/>
    <property type="match status" value="1"/>
</dbReference>
<dbReference type="PANTHER" id="PTHR43133:SF63">
    <property type="entry name" value="RNA POLYMERASE SIGMA FACTOR FECI-RELATED"/>
    <property type="match status" value="1"/>
</dbReference>
<dbReference type="PANTHER" id="PTHR43133">
    <property type="entry name" value="RNA POLYMERASE ECF-TYPE SIGMA FACTO"/>
    <property type="match status" value="1"/>
</dbReference>
<sequence length="202" mass="22914">MTEVGWAALQHRLLERYKDFKQRLTRYLGSADLAGDALQDTWLRLERGGELSGVRSLDAFLYSIAINIARDHVRAENRRLSTSEIETLLEIADEMPDAERTVEARSELEALAEIIGELPVRQQAILLAARVEGLPRQEIADRFEVSVRFVQRELQQAQDYCAARLEKFSARKFRSRAVETSTVRKPLAKAAKKPMGSGTEEE</sequence>
<comment type="caution">
    <text evidence="7">The sequence shown here is derived from an EMBL/GenBank/DDBJ whole genome shotgun (WGS) entry which is preliminary data.</text>
</comment>
<organism evidence="7 8">
    <name type="scientific">Aliidongia dinghuensis</name>
    <dbReference type="NCBI Taxonomy" id="1867774"/>
    <lineage>
        <taxon>Bacteria</taxon>
        <taxon>Pseudomonadati</taxon>
        <taxon>Pseudomonadota</taxon>
        <taxon>Alphaproteobacteria</taxon>
        <taxon>Rhodospirillales</taxon>
        <taxon>Dongiaceae</taxon>
        <taxon>Aliidongia</taxon>
    </lineage>
</organism>
<dbReference type="Gene3D" id="1.10.10.10">
    <property type="entry name" value="Winged helix-like DNA-binding domain superfamily/Winged helix DNA-binding domain"/>
    <property type="match status" value="1"/>
</dbReference>
<evidence type="ECO:0000256" key="3">
    <source>
        <dbReference type="ARBA" id="ARBA00023082"/>
    </source>
</evidence>
<accession>A0A8J2Z009</accession>
<keyword evidence="2" id="KW-0805">Transcription regulation</keyword>
<name>A0A8J2Z009_9PROT</name>
<dbReference type="Pfam" id="PF08281">
    <property type="entry name" value="Sigma70_r4_2"/>
    <property type="match status" value="1"/>
</dbReference>
<protein>
    <recommendedName>
        <fullName evidence="9">RNA polymerase sigma factor</fullName>
    </recommendedName>
</protein>
<evidence type="ECO:0000259" key="6">
    <source>
        <dbReference type="Pfam" id="PF08281"/>
    </source>
</evidence>
<keyword evidence="4" id="KW-0804">Transcription</keyword>
<dbReference type="SUPFAM" id="SSF88659">
    <property type="entry name" value="Sigma3 and sigma4 domains of RNA polymerase sigma factors"/>
    <property type="match status" value="1"/>
</dbReference>
<evidence type="ECO:0000313" key="8">
    <source>
        <dbReference type="Proteomes" id="UP000646365"/>
    </source>
</evidence>
<dbReference type="AlphaFoldDB" id="A0A8J2Z009"/>
<proteinExistence type="inferred from homology"/>
<dbReference type="InterPro" id="IPR007627">
    <property type="entry name" value="RNA_pol_sigma70_r2"/>
</dbReference>
<dbReference type="Gene3D" id="1.10.1740.10">
    <property type="match status" value="1"/>
</dbReference>
<dbReference type="GO" id="GO:0006352">
    <property type="term" value="P:DNA-templated transcription initiation"/>
    <property type="evidence" value="ECO:0007669"/>
    <property type="project" value="InterPro"/>
</dbReference>